<organism evidence="1 2">
    <name type="scientific">Leptotrichia trevisanii</name>
    <dbReference type="NCBI Taxonomy" id="109328"/>
    <lineage>
        <taxon>Bacteria</taxon>
        <taxon>Fusobacteriati</taxon>
        <taxon>Fusobacteriota</taxon>
        <taxon>Fusobacteriia</taxon>
        <taxon>Fusobacteriales</taxon>
        <taxon>Leptotrichiaceae</taxon>
        <taxon>Leptotrichia</taxon>
    </lineage>
</organism>
<reference evidence="1 2" key="1">
    <citation type="submission" date="2019-07" db="EMBL/GenBank/DDBJ databases">
        <title>Complete Genome Sequence of Leptotrichia trevisanii Strain JMUB3935.</title>
        <authorList>
            <person name="Watanabe S."/>
            <person name="Cui L."/>
        </authorList>
    </citation>
    <scope>NUCLEOTIDE SEQUENCE [LARGE SCALE GENOMIC DNA]</scope>
    <source>
        <strain evidence="1 2">JMUB3935</strain>
    </source>
</reference>
<proteinExistence type="predicted"/>
<dbReference type="Gene3D" id="3.40.50.1820">
    <property type="entry name" value="alpha/beta hydrolase"/>
    <property type="match status" value="1"/>
</dbReference>
<dbReference type="SUPFAM" id="SSF53474">
    <property type="entry name" value="alpha/beta-Hydrolases"/>
    <property type="match status" value="1"/>
</dbReference>
<protein>
    <submittedName>
        <fullName evidence="1">Putative hydrolase</fullName>
    </submittedName>
</protein>
<evidence type="ECO:0000313" key="1">
    <source>
        <dbReference type="EMBL" id="BBM51150.1"/>
    </source>
</evidence>
<dbReference type="AlphaFoldDB" id="A0A510KHJ2"/>
<dbReference type="InterPro" id="IPR010662">
    <property type="entry name" value="RBBP9/YdeN"/>
</dbReference>
<dbReference type="PANTHER" id="PTHR15394">
    <property type="entry name" value="SERINE HYDROLASE RBBP9"/>
    <property type="match status" value="1"/>
</dbReference>
<gene>
    <name evidence="1" type="ORF">JMUB3935_0100</name>
</gene>
<name>A0A510KHJ2_9FUSO</name>
<dbReference type="InterPro" id="IPR029058">
    <property type="entry name" value="AB_hydrolase_fold"/>
</dbReference>
<dbReference type="Pfam" id="PF06821">
    <property type="entry name" value="Ser_hydrolase"/>
    <property type="match status" value="1"/>
</dbReference>
<keyword evidence="1" id="KW-0378">Hydrolase</keyword>
<sequence>MKKRLFVIHGYDANPQKHWFPCLKNKMEKKEYEVNVLEMPTPSEPQLNEWIAKINKAVNKIDENTYFVAHSLGTITLLQYLSKYKDLPKFKGFILVSGFDEVIPDFKFLEQFTKEKVDYDKIKSKAKNIFVVASENDTIVPINFSKKVSEKLESEMYTFKSSGHFLDRDGVLEIPLIEELLKKM</sequence>
<dbReference type="PANTHER" id="PTHR15394:SF3">
    <property type="entry name" value="SERINE HYDROLASE RBBP9"/>
    <property type="match status" value="1"/>
</dbReference>
<dbReference type="GO" id="GO:0016787">
    <property type="term" value="F:hydrolase activity"/>
    <property type="evidence" value="ECO:0007669"/>
    <property type="project" value="UniProtKB-KW"/>
</dbReference>
<dbReference type="RefSeq" id="WP_146995760.1">
    <property type="nucleotide sequence ID" value="NZ_AP019840.1"/>
</dbReference>
<evidence type="ECO:0000313" key="2">
    <source>
        <dbReference type="Proteomes" id="UP000321378"/>
    </source>
</evidence>
<dbReference type="EMBL" id="AP019840">
    <property type="protein sequence ID" value="BBM51150.1"/>
    <property type="molecule type" value="Genomic_DNA"/>
</dbReference>
<accession>A0A510KHJ2</accession>
<dbReference type="Proteomes" id="UP000321378">
    <property type="component" value="Chromosome"/>
</dbReference>